<dbReference type="AlphaFoldDB" id="A0A0M4E8G2"/>
<keyword evidence="1" id="KW-1133">Transmembrane helix</keyword>
<evidence type="ECO:0000313" key="2">
    <source>
        <dbReference type="EMBL" id="ALC39227.1"/>
    </source>
</evidence>
<dbReference type="Proteomes" id="UP000494163">
    <property type="component" value="Chromosome 2L"/>
</dbReference>
<proteinExistence type="predicted"/>
<protein>
    <submittedName>
        <fullName evidence="2">CG43725</fullName>
    </submittedName>
</protein>
<evidence type="ECO:0000313" key="3">
    <source>
        <dbReference type="Proteomes" id="UP000494163"/>
    </source>
</evidence>
<organism evidence="2 3">
    <name type="scientific">Drosophila busckii</name>
    <name type="common">Fruit fly</name>
    <dbReference type="NCBI Taxonomy" id="30019"/>
    <lineage>
        <taxon>Eukaryota</taxon>
        <taxon>Metazoa</taxon>
        <taxon>Ecdysozoa</taxon>
        <taxon>Arthropoda</taxon>
        <taxon>Hexapoda</taxon>
        <taxon>Insecta</taxon>
        <taxon>Pterygota</taxon>
        <taxon>Neoptera</taxon>
        <taxon>Endopterygota</taxon>
        <taxon>Diptera</taxon>
        <taxon>Brachycera</taxon>
        <taxon>Muscomorpha</taxon>
        <taxon>Ephydroidea</taxon>
        <taxon>Drosophilidae</taxon>
        <taxon>Drosophila</taxon>
    </lineage>
</organism>
<accession>A0A0M4E8G2</accession>
<dbReference type="EMBL" id="CP012523">
    <property type="protein sequence ID" value="ALC39227.1"/>
    <property type="molecule type" value="Genomic_DNA"/>
</dbReference>
<evidence type="ECO:0000256" key="1">
    <source>
        <dbReference type="SAM" id="Phobius"/>
    </source>
</evidence>
<reference evidence="2 3" key="1">
    <citation type="submission" date="2015-08" db="EMBL/GenBank/DDBJ databases">
        <title>Ancestral chromatin configuration constrains chromatin evolution on differentiating sex chromosomes in Drosophila.</title>
        <authorList>
            <person name="Zhou Q."/>
            <person name="Bachtrog D."/>
        </authorList>
    </citation>
    <scope>NUCLEOTIDE SEQUENCE [LARGE SCALE GENOMIC DNA]</scope>
    <source>
        <tissue evidence="2">Whole larvae</tissue>
    </source>
</reference>
<dbReference type="OrthoDB" id="7827605at2759"/>
<name>A0A0M4E8G2_DROBS</name>
<sequence>MLVVRYLIALVFSIFMMATSLKVEERYRRQPEYKISTPDRLALQMERRVEQTKLQRRRLGC</sequence>
<gene>
    <name evidence="2" type="ORF">Dbus_chr2Lg1312</name>
</gene>
<keyword evidence="1" id="KW-0472">Membrane</keyword>
<feature type="transmembrane region" description="Helical" evidence="1">
    <location>
        <begin position="6"/>
        <end position="23"/>
    </location>
</feature>
<keyword evidence="3" id="KW-1185">Reference proteome</keyword>
<keyword evidence="1" id="KW-0812">Transmembrane</keyword>
<dbReference type="OMA" id="IPRSICH"/>